<protein>
    <submittedName>
        <fullName evidence="3">Nucleoprotein/polynucleotide-associated enzyme</fullName>
    </submittedName>
</protein>
<evidence type="ECO:0000256" key="2">
    <source>
        <dbReference type="SAM" id="MobiDB-lite"/>
    </source>
</evidence>
<keyword evidence="1" id="KW-0175">Coiled coil</keyword>
<evidence type="ECO:0000256" key="1">
    <source>
        <dbReference type="SAM" id="Coils"/>
    </source>
</evidence>
<accession>A0A3B0YT65</accession>
<feature type="coiled-coil region" evidence="1">
    <location>
        <begin position="50"/>
        <end position="84"/>
    </location>
</feature>
<gene>
    <name evidence="3" type="ORF">MNBD_GAMMA16-731</name>
</gene>
<sequence length="181" mass="20806">MGNSLFDQLKKTGLVDEKKAKKVKQEKHQGKKQKRKKGQAILPGEATLLVQQAQTAKLEQDRRLNQERKEIAEHKAIVAQIKQLIESNRVIERDGERIYNFTDKNKIKHLYLNDTIHKQLCSGYLALAKLGESYELVPTVVAEKIKQRDPANVILCAPETQQKADENDPYADYKIPDDLMW</sequence>
<proteinExistence type="predicted"/>
<feature type="compositionally biased region" description="Basic residues" evidence="2">
    <location>
        <begin position="20"/>
        <end position="38"/>
    </location>
</feature>
<reference evidence="3" key="1">
    <citation type="submission" date="2018-06" db="EMBL/GenBank/DDBJ databases">
        <authorList>
            <person name="Zhirakovskaya E."/>
        </authorList>
    </citation>
    <scope>NUCLEOTIDE SEQUENCE</scope>
</reference>
<dbReference type="EMBL" id="UOFO01000034">
    <property type="protein sequence ID" value="VAW84105.1"/>
    <property type="molecule type" value="Genomic_DNA"/>
</dbReference>
<dbReference type="Pfam" id="PF09831">
    <property type="entry name" value="DUF2058"/>
    <property type="match status" value="1"/>
</dbReference>
<dbReference type="InterPro" id="IPR018636">
    <property type="entry name" value="DUF2058"/>
</dbReference>
<organism evidence="3">
    <name type="scientific">hydrothermal vent metagenome</name>
    <dbReference type="NCBI Taxonomy" id="652676"/>
    <lineage>
        <taxon>unclassified sequences</taxon>
        <taxon>metagenomes</taxon>
        <taxon>ecological metagenomes</taxon>
    </lineage>
</organism>
<dbReference type="AlphaFoldDB" id="A0A3B0YT65"/>
<name>A0A3B0YT65_9ZZZZ</name>
<feature type="region of interest" description="Disordered" evidence="2">
    <location>
        <begin position="17"/>
        <end position="38"/>
    </location>
</feature>
<evidence type="ECO:0000313" key="3">
    <source>
        <dbReference type="EMBL" id="VAW84105.1"/>
    </source>
</evidence>